<sequence>MTQEKREGLLRQRLQRVHVTTGIAVSLFMYVAVFFGIWAIWLPYVQTWERPSRHFAMPSIETIDYSMMIDSVLSDPDYPTINGVHILFSGHMNDPALRISAQFAETIVFNPSTGQRVKDEGDQSQLAFFLNSMHYGRPFKILGYLVFGFVAVAVMFLIVGGLMLVYKVRYKNHLQSLQSRFSKWHRRLFLWLFAPFVIVTMTGALMNIGYLSSPPMAYIASKGETHDIWRLTMPILFPSEPIRERQNDEVPMLSVNDLILKTKAVAPEIDLQQITLYNWGDSSARAKIEGYDPYKPFLNGISNKPSVTLSGVDGNLIAQHKVMDKHWSGLFVDSVYFLHFLFGVNGLARTLIASIMAISAMAIGAGVLLYLEKQAKKFPKGVAPYHWMGRVSLAVMVGVFPAVGLLFVLQWILPFEMEERFLWQKGAFALLWLGTLTWSFYRLNAYEAAKELLKLGGILFMLAPFVHFYGSGFSPAELWRYGMGNILSVDVALFGLGAILWYIGGKLPLDREGFQAFGVKIL</sequence>
<dbReference type="PANTHER" id="PTHR34219:SF3">
    <property type="entry name" value="BLL7967 PROTEIN"/>
    <property type="match status" value="1"/>
</dbReference>
<feature type="transmembrane region" description="Helical" evidence="1">
    <location>
        <begin position="391"/>
        <end position="415"/>
    </location>
</feature>
<dbReference type="InterPro" id="IPR005625">
    <property type="entry name" value="PepSY-ass_TM"/>
</dbReference>
<accession>Q7MSB9</accession>
<evidence type="ECO:0008006" key="4">
    <source>
        <dbReference type="Google" id="ProtNLM"/>
    </source>
</evidence>
<name>Q7MSB9_WOLSU</name>
<keyword evidence="1" id="KW-0472">Membrane</keyword>
<organism evidence="3">
    <name type="scientific">Wolinella succinogenes (strain ATCC 29543 / DSM 1740 / CCUG 13145 / JCM 31913 / LMG 7466 / NCTC 11488 / FDC 602W)</name>
    <name type="common">Vibrio succinogenes</name>
    <dbReference type="NCBI Taxonomy" id="273121"/>
    <lineage>
        <taxon>Bacteria</taxon>
        <taxon>Pseudomonadati</taxon>
        <taxon>Campylobacterota</taxon>
        <taxon>Epsilonproteobacteria</taxon>
        <taxon>Campylobacterales</taxon>
        <taxon>Helicobacteraceae</taxon>
        <taxon>Wolinella</taxon>
    </lineage>
</organism>
<keyword evidence="1" id="KW-1133">Transmembrane helix</keyword>
<feature type="transmembrane region" description="Helical" evidence="1">
    <location>
        <begin position="482"/>
        <end position="503"/>
    </location>
</feature>
<dbReference type="AlphaFoldDB" id="Q7MSB9"/>
<dbReference type="STRING" id="273121.WS0593"/>
<feature type="transmembrane region" description="Helical" evidence="1">
    <location>
        <begin position="141"/>
        <end position="167"/>
    </location>
</feature>
<feature type="transmembrane region" description="Helical" evidence="1">
    <location>
        <begin position="421"/>
        <end position="440"/>
    </location>
</feature>
<dbReference type="EMBL" id="BX571658">
    <property type="protein sequence ID" value="CAE09725.1"/>
    <property type="molecule type" value="Genomic_DNA"/>
</dbReference>
<dbReference type="eggNOG" id="COG3182">
    <property type="taxonomic scope" value="Bacteria"/>
</dbReference>
<feature type="transmembrane region" description="Helical" evidence="1">
    <location>
        <begin position="188"/>
        <end position="211"/>
    </location>
</feature>
<dbReference type="Pfam" id="PF03929">
    <property type="entry name" value="PepSY_TM"/>
    <property type="match status" value="1"/>
</dbReference>
<feature type="transmembrane region" description="Helical" evidence="1">
    <location>
        <begin position="21"/>
        <end position="41"/>
    </location>
</feature>
<feature type="transmembrane region" description="Helical" evidence="1">
    <location>
        <begin position="452"/>
        <end position="470"/>
    </location>
</feature>
<dbReference type="HOGENOM" id="CLU_521701_0_0_7"/>
<protein>
    <recommendedName>
        <fullName evidence="4">PepSY domain-containing protein</fullName>
    </recommendedName>
</protein>
<keyword evidence="3" id="KW-1185">Reference proteome</keyword>
<reference evidence="2 3" key="1">
    <citation type="journal article" date="2003" name="Proc. Natl. Acad. Sci. U.S.A.">
        <title>Complete genome sequence and analysis of Wolinella succinogenes.</title>
        <authorList>
            <person name="Baar C."/>
            <person name="Eppinger M."/>
            <person name="Raddatz G."/>
            <person name="Simon JM."/>
            <person name="Lanz C."/>
            <person name="Klimmek O."/>
            <person name="Nandakumar R."/>
            <person name="Gross R."/>
            <person name="Rosinus A."/>
            <person name="Keller H."/>
            <person name="Jagtap P."/>
            <person name="Linke B."/>
            <person name="Meyer F."/>
            <person name="Lederer H."/>
            <person name="Schuster S.C."/>
        </authorList>
    </citation>
    <scope>NUCLEOTIDE SEQUENCE [LARGE SCALE GENOMIC DNA]</scope>
    <source>
        <strain evidence="3">ATCC 29543 / DSM 1740 / CCUG 13145 / JCM 31913 / LMG 7466 / NCTC 11488 / FDC 602W</strain>
    </source>
</reference>
<evidence type="ECO:0000313" key="3">
    <source>
        <dbReference type="Proteomes" id="UP000000422"/>
    </source>
</evidence>
<proteinExistence type="predicted"/>
<dbReference type="Proteomes" id="UP000000422">
    <property type="component" value="Chromosome"/>
</dbReference>
<keyword evidence="1" id="KW-0812">Transmembrane</keyword>
<dbReference type="KEGG" id="wsu:WS0593"/>
<evidence type="ECO:0000256" key="1">
    <source>
        <dbReference type="SAM" id="Phobius"/>
    </source>
</evidence>
<feature type="transmembrane region" description="Helical" evidence="1">
    <location>
        <begin position="351"/>
        <end position="371"/>
    </location>
</feature>
<gene>
    <name evidence="2" type="ordered locus">WS0593</name>
</gene>
<dbReference type="PANTHER" id="PTHR34219">
    <property type="entry name" value="IRON-REGULATED INNER MEMBRANE PROTEIN-RELATED"/>
    <property type="match status" value="1"/>
</dbReference>
<evidence type="ECO:0000313" key="2">
    <source>
        <dbReference type="EMBL" id="CAE09725.1"/>
    </source>
</evidence>
<dbReference type="RefSeq" id="WP_011138525.1">
    <property type="nucleotide sequence ID" value="NC_005090.1"/>
</dbReference>